<organism evidence="2 3">
    <name type="scientific">Candidatus Staskawiczbacteria bacterium RIFCSPHIGHO2_01_FULL_39_25</name>
    <dbReference type="NCBI Taxonomy" id="1802202"/>
    <lineage>
        <taxon>Bacteria</taxon>
        <taxon>Candidatus Staskawicziibacteriota</taxon>
    </lineage>
</organism>
<comment type="caution">
    <text evidence="2">The sequence shown here is derived from an EMBL/GenBank/DDBJ whole genome shotgun (WGS) entry which is preliminary data.</text>
</comment>
<proteinExistence type="predicted"/>
<keyword evidence="1" id="KW-1133">Transmembrane helix</keyword>
<name>A0A1G2HR98_9BACT</name>
<protein>
    <submittedName>
        <fullName evidence="2">Uncharacterized protein</fullName>
    </submittedName>
</protein>
<sequence length="106" mass="12541">MVQLIAFIIFILSVGGIFFILYRKVPVLIQLPQNGHHGIKKHEFIATVEKKIKEVYFHLFSKQMLLHKVLSKVRIWTLKIERKIDTLLHGIRKKAQELDKQVKKKK</sequence>
<keyword evidence="1" id="KW-0812">Transmembrane</keyword>
<evidence type="ECO:0000256" key="1">
    <source>
        <dbReference type="SAM" id="Phobius"/>
    </source>
</evidence>
<gene>
    <name evidence="2" type="ORF">A2730_02255</name>
</gene>
<accession>A0A1G2HR98</accession>
<dbReference type="Proteomes" id="UP000176855">
    <property type="component" value="Unassembled WGS sequence"/>
</dbReference>
<feature type="transmembrane region" description="Helical" evidence="1">
    <location>
        <begin position="6"/>
        <end position="22"/>
    </location>
</feature>
<reference evidence="2 3" key="1">
    <citation type="journal article" date="2016" name="Nat. Commun.">
        <title>Thousands of microbial genomes shed light on interconnected biogeochemical processes in an aquifer system.</title>
        <authorList>
            <person name="Anantharaman K."/>
            <person name="Brown C.T."/>
            <person name="Hug L.A."/>
            <person name="Sharon I."/>
            <person name="Castelle C.J."/>
            <person name="Probst A.J."/>
            <person name="Thomas B.C."/>
            <person name="Singh A."/>
            <person name="Wilkins M.J."/>
            <person name="Karaoz U."/>
            <person name="Brodie E.L."/>
            <person name="Williams K.H."/>
            <person name="Hubbard S.S."/>
            <person name="Banfield J.F."/>
        </authorList>
    </citation>
    <scope>NUCLEOTIDE SEQUENCE [LARGE SCALE GENOMIC DNA]</scope>
</reference>
<keyword evidence="1" id="KW-0472">Membrane</keyword>
<dbReference type="AlphaFoldDB" id="A0A1G2HR98"/>
<evidence type="ECO:0000313" key="2">
    <source>
        <dbReference type="EMBL" id="OGZ64761.1"/>
    </source>
</evidence>
<dbReference type="EMBL" id="MHOO01000003">
    <property type="protein sequence ID" value="OGZ64761.1"/>
    <property type="molecule type" value="Genomic_DNA"/>
</dbReference>
<evidence type="ECO:0000313" key="3">
    <source>
        <dbReference type="Proteomes" id="UP000176855"/>
    </source>
</evidence>